<name>I7G2E1_MYCS2</name>
<gene>
    <name evidence="2" type="ordered locus">MSMEI_0057</name>
</gene>
<dbReference type="PATRIC" id="fig|246196.56.peg.55"/>
<dbReference type="AlphaFoldDB" id="I7G2E1"/>
<dbReference type="KEGG" id="msg:MSMEI_0057"/>
<feature type="region of interest" description="Disordered" evidence="1">
    <location>
        <begin position="98"/>
        <end position="118"/>
    </location>
</feature>
<dbReference type="EMBL" id="CP001663">
    <property type="protein sequence ID" value="AFP36539.1"/>
    <property type="molecule type" value="Genomic_DNA"/>
</dbReference>
<dbReference type="Proteomes" id="UP000006158">
    <property type="component" value="Chromosome"/>
</dbReference>
<evidence type="ECO:0000313" key="2">
    <source>
        <dbReference type="EMBL" id="AFP36539.1"/>
    </source>
</evidence>
<evidence type="ECO:0000313" key="3">
    <source>
        <dbReference type="Proteomes" id="UP000006158"/>
    </source>
</evidence>
<protein>
    <recommendedName>
        <fullName evidence="4">ESX-1 secretion-associated protein</fullName>
    </recommendedName>
</protein>
<accession>I7G2E1</accession>
<organism evidence="2 3">
    <name type="scientific">Mycolicibacterium smegmatis (strain ATCC 700084 / mc(2)155)</name>
    <name type="common">Mycobacterium smegmatis</name>
    <dbReference type="NCBI Taxonomy" id="246196"/>
    <lineage>
        <taxon>Bacteria</taxon>
        <taxon>Bacillati</taxon>
        <taxon>Actinomycetota</taxon>
        <taxon>Actinomycetes</taxon>
        <taxon>Mycobacteriales</taxon>
        <taxon>Mycobacteriaceae</taxon>
        <taxon>Mycolicibacterium</taxon>
    </lineage>
</organism>
<proteinExistence type="predicted"/>
<reference evidence="2 3" key="2">
    <citation type="journal article" date="2009" name="Genome Res.">
        <title>Ortho-proteogenomics: multiple proteomes investigation through orthology and a new MS-based protocol.</title>
        <authorList>
            <person name="Gallien S."/>
            <person name="Perrodou E."/>
            <person name="Carapito C."/>
            <person name="Deshayes C."/>
            <person name="Reyrat J.M."/>
            <person name="Van Dorsselaer A."/>
            <person name="Poch O."/>
            <person name="Schaeffer C."/>
            <person name="Lecompte O."/>
        </authorList>
    </citation>
    <scope>NUCLEOTIDE SEQUENCE [LARGE SCALE GENOMIC DNA]</scope>
    <source>
        <strain evidence="3">ATCC 700084 / mc(2)155</strain>
    </source>
</reference>
<evidence type="ECO:0008006" key="4">
    <source>
        <dbReference type="Google" id="ProtNLM"/>
    </source>
</evidence>
<sequence>MRIQGNVGESRGFMSDDLRVTTAHLRELSAKQGRAAAELATATAVVDGVDTALRFTHGPISWGTAAAVEAVQHARRAAGTGMVKVSQELETKLDTAAGRYHRTDSTMGDALDETIQPR</sequence>
<evidence type="ECO:0000256" key="1">
    <source>
        <dbReference type="SAM" id="MobiDB-lite"/>
    </source>
</evidence>
<dbReference type="InterPro" id="IPR022536">
    <property type="entry name" value="EspC"/>
</dbReference>
<reference evidence="2 3" key="1">
    <citation type="journal article" date="2007" name="Genome Biol.">
        <title>Interrupted coding sequences in Mycobacterium smegmatis: authentic mutations or sequencing errors?</title>
        <authorList>
            <person name="Deshayes C."/>
            <person name="Perrodou E."/>
            <person name="Gallien S."/>
            <person name="Euphrasie D."/>
            <person name="Schaeffer C."/>
            <person name="Van-Dorsselaer A."/>
            <person name="Poch O."/>
            <person name="Lecompte O."/>
            <person name="Reyrat J.M."/>
        </authorList>
    </citation>
    <scope>NUCLEOTIDE SEQUENCE [LARGE SCALE GENOMIC DNA]</scope>
    <source>
        <strain evidence="3">ATCC 700084 / mc(2)155</strain>
    </source>
</reference>
<dbReference type="GO" id="GO:0009306">
    <property type="term" value="P:protein secretion"/>
    <property type="evidence" value="ECO:0007669"/>
    <property type="project" value="InterPro"/>
</dbReference>
<dbReference type="Pfam" id="PF10824">
    <property type="entry name" value="T7SS_ESX_EspC"/>
    <property type="match status" value="1"/>
</dbReference>